<dbReference type="PANTHER" id="PTHR46033">
    <property type="entry name" value="PROTEIN MAIN-LIKE 2"/>
    <property type="match status" value="1"/>
</dbReference>
<dbReference type="OMA" id="TYITMID"/>
<comment type="caution">
    <text evidence="2">The sequence shown here is derived from an EMBL/GenBank/DDBJ whole genome shotgun (WGS) entry which is preliminary data.</text>
</comment>
<dbReference type="EMBL" id="PDCK01000018">
    <property type="protein sequence ID" value="PRQ60973.1"/>
    <property type="molecule type" value="Genomic_DNA"/>
</dbReference>
<dbReference type="InterPro" id="IPR019557">
    <property type="entry name" value="AminoTfrase-like_pln_mobile"/>
</dbReference>
<evidence type="ECO:0000313" key="2">
    <source>
        <dbReference type="EMBL" id="PRQ60973.1"/>
    </source>
</evidence>
<protein>
    <recommendedName>
        <fullName evidence="1">Aminotransferase-like plant mobile domain-containing protein</fullName>
    </recommendedName>
</protein>
<dbReference type="PANTHER" id="PTHR46033:SF8">
    <property type="entry name" value="PROTEIN MAINTENANCE OF MERISTEMS-LIKE"/>
    <property type="match status" value="1"/>
</dbReference>
<evidence type="ECO:0000313" key="3">
    <source>
        <dbReference type="Proteomes" id="UP000238479"/>
    </source>
</evidence>
<keyword evidence="3" id="KW-1185">Reference proteome</keyword>
<accession>A0A2P6SQM7</accession>
<name>A0A2P6SQM7_ROSCH</name>
<evidence type="ECO:0000259" key="1">
    <source>
        <dbReference type="Pfam" id="PF10536"/>
    </source>
</evidence>
<dbReference type="Gramene" id="PRQ60973">
    <property type="protein sequence ID" value="PRQ60973"/>
    <property type="gene ID" value="RchiOBHm_Chr0c19g0500051"/>
</dbReference>
<organism evidence="2 3">
    <name type="scientific">Rosa chinensis</name>
    <name type="common">China rose</name>
    <dbReference type="NCBI Taxonomy" id="74649"/>
    <lineage>
        <taxon>Eukaryota</taxon>
        <taxon>Viridiplantae</taxon>
        <taxon>Streptophyta</taxon>
        <taxon>Embryophyta</taxon>
        <taxon>Tracheophyta</taxon>
        <taxon>Spermatophyta</taxon>
        <taxon>Magnoliopsida</taxon>
        <taxon>eudicotyledons</taxon>
        <taxon>Gunneridae</taxon>
        <taxon>Pentapetalae</taxon>
        <taxon>rosids</taxon>
        <taxon>fabids</taxon>
        <taxon>Rosales</taxon>
        <taxon>Rosaceae</taxon>
        <taxon>Rosoideae</taxon>
        <taxon>Rosoideae incertae sedis</taxon>
        <taxon>Rosa</taxon>
    </lineage>
</organism>
<dbReference type="Pfam" id="PF10536">
    <property type="entry name" value="PMD"/>
    <property type="match status" value="1"/>
</dbReference>
<dbReference type="GO" id="GO:0010073">
    <property type="term" value="P:meristem maintenance"/>
    <property type="evidence" value="ECO:0007669"/>
    <property type="project" value="InterPro"/>
</dbReference>
<proteinExistence type="predicted"/>
<dbReference type="STRING" id="74649.A0A2P6SQM7"/>
<sequence>MISPDVVLRLNRTPFWEIIYVFHHGLLKDRECRKVDEDILRMVKTYDVNQKGFLLGERILKITSEDVAICLGMRLEGVTFELNKHHQKPNKNRIIDKYFGDTKKVTKAMVDSALAESLKDPRNQVSSEVASLIVMSLFVSFLFCTSSSTLSWKLVEIFSDWNSWRRYSWATLVLDHLHNGLSKKQEDKEVNLSGCLPLIMVSNHCC</sequence>
<gene>
    <name evidence="2" type="ORF">RchiOBHm_Chr0c19g0500051</name>
</gene>
<dbReference type="InterPro" id="IPR044824">
    <property type="entry name" value="MAIN-like"/>
</dbReference>
<reference evidence="2 3" key="1">
    <citation type="journal article" date="2018" name="Nat. Genet.">
        <title>The Rosa genome provides new insights in the design of modern roses.</title>
        <authorList>
            <person name="Bendahmane M."/>
        </authorList>
    </citation>
    <scope>NUCLEOTIDE SEQUENCE [LARGE SCALE GENOMIC DNA]</scope>
    <source>
        <strain evidence="3">cv. Old Blush</strain>
    </source>
</reference>
<dbReference type="AlphaFoldDB" id="A0A2P6SQM7"/>
<dbReference type="Proteomes" id="UP000238479">
    <property type="component" value="Unassembled WGS sequence"/>
</dbReference>
<feature type="domain" description="Aminotransferase-like plant mobile" evidence="1">
    <location>
        <begin position="59"/>
        <end position="200"/>
    </location>
</feature>